<reference evidence="1 2" key="1">
    <citation type="submission" date="2018-02" db="EMBL/GenBank/DDBJ databases">
        <title>Comparative genomes isolates from brazilian mangrove.</title>
        <authorList>
            <person name="Araujo J.E."/>
            <person name="Taketani R.G."/>
            <person name="Silva M.C.P."/>
            <person name="Loureco M.V."/>
            <person name="Andreote F.D."/>
        </authorList>
    </citation>
    <scope>NUCLEOTIDE SEQUENCE [LARGE SCALE GENOMIC DNA]</scope>
    <source>
        <strain evidence="1 2">NAP PRIS-MGV</strain>
    </source>
</reference>
<evidence type="ECO:0000313" key="1">
    <source>
        <dbReference type="EMBL" id="PQO36658.1"/>
    </source>
</evidence>
<comment type="caution">
    <text evidence="1">The sequence shown here is derived from an EMBL/GenBank/DDBJ whole genome shotgun (WGS) entry which is preliminary data.</text>
</comment>
<dbReference type="EMBL" id="PUIB01000012">
    <property type="protein sequence ID" value="PQO36658.1"/>
    <property type="molecule type" value="Genomic_DNA"/>
</dbReference>
<evidence type="ECO:0000313" key="2">
    <source>
        <dbReference type="Proteomes" id="UP000239388"/>
    </source>
</evidence>
<gene>
    <name evidence="1" type="ORF">C5Y98_11740</name>
</gene>
<sequence length="188" mass="20866">MEPSIEIRHGRFTDLTGPSRASQQIVFAPAEAELLGTTFNFAQKLQVYATKRPLPTAVVGLFGPGEDAVWVRGRIQRIFAYPNLPEEERPEKCMFCGTFVALLKNDSAGYIGIPFQATDYYGTTGLIFSNEDPPPELVQSTIGNAFWELLLADPADLEDYRDRMYHSGADVFVEFGVENGAPFCETSE</sequence>
<protein>
    <submittedName>
        <fullName evidence="1">Uncharacterized protein</fullName>
    </submittedName>
</protein>
<dbReference type="RefSeq" id="WP_105354400.1">
    <property type="nucleotide sequence ID" value="NZ_PUIB01000012.1"/>
</dbReference>
<dbReference type="OrthoDB" id="490846at2"/>
<dbReference type="AlphaFoldDB" id="A0A2S8FWV4"/>
<organism evidence="1 2">
    <name type="scientific">Blastopirellula marina</name>
    <dbReference type="NCBI Taxonomy" id="124"/>
    <lineage>
        <taxon>Bacteria</taxon>
        <taxon>Pseudomonadati</taxon>
        <taxon>Planctomycetota</taxon>
        <taxon>Planctomycetia</taxon>
        <taxon>Pirellulales</taxon>
        <taxon>Pirellulaceae</taxon>
        <taxon>Blastopirellula</taxon>
    </lineage>
</organism>
<name>A0A2S8FWV4_9BACT</name>
<proteinExistence type="predicted"/>
<dbReference type="Proteomes" id="UP000239388">
    <property type="component" value="Unassembled WGS sequence"/>
</dbReference>
<accession>A0A2S8FWV4</accession>